<protein>
    <submittedName>
        <fullName evidence="8">MATE family efflux transporter</fullName>
    </submittedName>
</protein>
<keyword evidence="4 7" id="KW-0812">Transmembrane</keyword>
<evidence type="ECO:0000256" key="6">
    <source>
        <dbReference type="ARBA" id="ARBA00023136"/>
    </source>
</evidence>
<feature type="transmembrane region" description="Helical" evidence="7">
    <location>
        <begin position="70"/>
        <end position="98"/>
    </location>
</feature>
<dbReference type="PANTHER" id="PTHR43549">
    <property type="entry name" value="MULTIDRUG RESISTANCE PROTEIN YPNP-RELATED"/>
    <property type="match status" value="1"/>
</dbReference>
<feature type="transmembrane region" description="Helical" evidence="7">
    <location>
        <begin position="217"/>
        <end position="239"/>
    </location>
</feature>
<name>A0A972W090_9GAMM</name>
<feature type="transmembrane region" description="Helical" evidence="7">
    <location>
        <begin position="431"/>
        <end position="454"/>
    </location>
</feature>
<organism evidence="8 9">
    <name type="scientific">SAR86 cluster bacterium</name>
    <dbReference type="NCBI Taxonomy" id="2030880"/>
    <lineage>
        <taxon>Bacteria</taxon>
        <taxon>Pseudomonadati</taxon>
        <taxon>Pseudomonadota</taxon>
        <taxon>Gammaproteobacteria</taxon>
        <taxon>SAR86 cluster</taxon>
    </lineage>
</organism>
<keyword evidence="3" id="KW-1003">Cell membrane</keyword>
<dbReference type="GO" id="GO:0015297">
    <property type="term" value="F:antiporter activity"/>
    <property type="evidence" value="ECO:0007669"/>
    <property type="project" value="InterPro"/>
</dbReference>
<dbReference type="NCBIfam" id="TIGR00797">
    <property type="entry name" value="matE"/>
    <property type="match status" value="1"/>
</dbReference>
<feature type="transmembrane region" description="Helical" evidence="7">
    <location>
        <begin position="156"/>
        <end position="177"/>
    </location>
</feature>
<accession>A0A972W090</accession>
<comment type="caution">
    <text evidence="8">The sequence shown here is derived from an EMBL/GenBank/DDBJ whole genome shotgun (WGS) entry which is preliminary data.</text>
</comment>
<evidence type="ECO:0000313" key="8">
    <source>
        <dbReference type="EMBL" id="NQV66624.1"/>
    </source>
</evidence>
<dbReference type="EMBL" id="JABMOJ010000548">
    <property type="protein sequence ID" value="NQV66624.1"/>
    <property type="molecule type" value="Genomic_DNA"/>
</dbReference>
<keyword evidence="6 7" id="KW-0472">Membrane</keyword>
<feature type="transmembrane region" description="Helical" evidence="7">
    <location>
        <begin position="304"/>
        <end position="321"/>
    </location>
</feature>
<dbReference type="GO" id="GO:0005886">
    <property type="term" value="C:plasma membrane"/>
    <property type="evidence" value="ECO:0007669"/>
    <property type="project" value="UniProtKB-SubCell"/>
</dbReference>
<comment type="subcellular location">
    <subcellularLocation>
        <location evidence="1">Cell inner membrane</location>
        <topology evidence="1">Multi-pass membrane protein</topology>
    </subcellularLocation>
</comment>
<evidence type="ECO:0000256" key="1">
    <source>
        <dbReference type="ARBA" id="ARBA00004429"/>
    </source>
</evidence>
<keyword evidence="5 7" id="KW-1133">Transmembrane helix</keyword>
<feature type="transmembrane region" description="Helical" evidence="7">
    <location>
        <begin position="408"/>
        <end position="425"/>
    </location>
</feature>
<dbReference type="PANTHER" id="PTHR43549:SF3">
    <property type="entry name" value="MULTIDRUG RESISTANCE PROTEIN YPNP-RELATED"/>
    <property type="match status" value="1"/>
</dbReference>
<gene>
    <name evidence="8" type="ORF">HQ497_14800</name>
</gene>
<dbReference type="Pfam" id="PF01554">
    <property type="entry name" value="MatE"/>
    <property type="match status" value="2"/>
</dbReference>
<dbReference type="PIRSF" id="PIRSF006603">
    <property type="entry name" value="DinF"/>
    <property type="match status" value="1"/>
</dbReference>
<evidence type="ECO:0000256" key="5">
    <source>
        <dbReference type="ARBA" id="ARBA00022989"/>
    </source>
</evidence>
<keyword evidence="2" id="KW-0813">Transport</keyword>
<dbReference type="Proteomes" id="UP000754644">
    <property type="component" value="Unassembled WGS sequence"/>
</dbReference>
<feature type="transmembrane region" description="Helical" evidence="7">
    <location>
        <begin position="43"/>
        <end position="64"/>
    </location>
</feature>
<evidence type="ECO:0000256" key="4">
    <source>
        <dbReference type="ARBA" id="ARBA00022692"/>
    </source>
</evidence>
<evidence type="ECO:0000256" key="2">
    <source>
        <dbReference type="ARBA" id="ARBA00022448"/>
    </source>
</evidence>
<feature type="transmembrane region" description="Helical" evidence="7">
    <location>
        <begin position="189"/>
        <end position="211"/>
    </location>
</feature>
<proteinExistence type="predicted"/>
<reference evidence="8" key="1">
    <citation type="submission" date="2020-05" db="EMBL/GenBank/DDBJ databases">
        <title>Sulfur intermediates as new biogeochemical hubs in an aquatic model microbial ecosystem.</title>
        <authorList>
            <person name="Vigneron A."/>
        </authorList>
    </citation>
    <scope>NUCLEOTIDE SEQUENCE</scope>
    <source>
        <strain evidence="8">Bin.250</strain>
    </source>
</reference>
<dbReference type="InterPro" id="IPR052031">
    <property type="entry name" value="Membrane_Transporter-Flippase"/>
</dbReference>
<sequence length="474" mass="50755">MIFFAAWRAAQPLTLTRYVDYIMAAQGFTQGSIKRHVMKLSSVMIVGFLAMTLGSLVEVFYLGMVGKLELAAIAFAFPLVMALNGITRGLGVGAASLIARSMGEGHREQAALLVTHCYLLIIGFAVSFSLAGQFLADDLFRLIGARGEVLALASGYAHIWLLGFPLMGFALASNGLIRAFGNATYPGYIMTIGPLVQVLLGPILIFGWFGLPAMGLQGAALTFVMSAFCQFLLALYWFLIKERLMRLTFEGLMASMTGILQVGIPASATNLIQPVSAVVVTWLLAGYGVSVVAGFGVASRIESVVGMVVIGISTSVVPLVGQNWGAYQFDRVREALNTCYQACLAWGVVAAIIMWLGAPFFVSLINADPDLVESAVMFLYIIPISIGFMGMLTVSTHCFNALRRPGPALLLSLARLLVIYIPLALLGSHYWGYVGVFVATAATNVLVGVLGYAWNRKVLATEQASMIASRALSL</sequence>
<evidence type="ECO:0000256" key="7">
    <source>
        <dbReference type="SAM" id="Phobius"/>
    </source>
</evidence>
<evidence type="ECO:0000313" key="9">
    <source>
        <dbReference type="Proteomes" id="UP000754644"/>
    </source>
</evidence>
<evidence type="ECO:0000256" key="3">
    <source>
        <dbReference type="ARBA" id="ARBA00022475"/>
    </source>
</evidence>
<feature type="transmembrane region" description="Helical" evidence="7">
    <location>
        <begin position="342"/>
        <end position="365"/>
    </location>
</feature>
<dbReference type="GO" id="GO:0042910">
    <property type="term" value="F:xenobiotic transmembrane transporter activity"/>
    <property type="evidence" value="ECO:0007669"/>
    <property type="project" value="InterPro"/>
</dbReference>
<feature type="transmembrane region" description="Helical" evidence="7">
    <location>
        <begin position="377"/>
        <end position="396"/>
    </location>
</feature>
<feature type="transmembrane region" description="Helical" evidence="7">
    <location>
        <begin position="275"/>
        <end position="298"/>
    </location>
</feature>
<dbReference type="AlphaFoldDB" id="A0A972W090"/>
<dbReference type="InterPro" id="IPR048279">
    <property type="entry name" value="MdtK-like"/>
</dbReference>
<dbReference type="InterPro" id="IPR002528">
    <property type="entry name" value="MATE_fam"/>
</dbReference>
<feature type="transmembrane region" description="Helical" evidence="7">
    <location>
        <begin position="110"/>
        <end position="136"/>
    </location>
</feature>